<keyword evidence="1 2" id="KW-0597">Phosphoprotein</keyword>
<dbReference type="InterPro" id="IPR001789">
    <property type="entry name" value="Sig_transdc_resp-reg_receiver"/>
</dbReference>
<comment type="caution">
    <text evidence="4">The sequence shown here is derived from an EMBL/GenBank/DDBJ whole genome shotgun (WGS) entry which is preliminary data.</text>
</comment>
<dbReference type="InterPro" id="IPR011006">
    <property type="entry name" value="CheY-like_superfamily"/>
</dbReference>
<dbReference type="PANTHER" id="PTHR44591:SF3">
    <property type="entry name" value="RESPONSE REGULATORY DOMAIN-CONTAINING PROTEIN"/>
    <property type="match status" value="1"/>
</dbReference>
<feature type="domain" description="Response regulatory" evidence="3">
    <location>
        <begin position="3"/>
        <end position="120"/>
    </location>
</feature>
<name>A0A1F6P9E6_9BACT</name>
<dbReference type="InterPro" id="IPR050595">
    <property type="entry name" value="Bact_response_regulator"/>
</dbReference>
<dbReference type="GO" id="GO:0000160">
    <property type="term" value="P:phosphorelay signal transduction system"/>
    <property type="evidence" value="ECO:0007669"/>
    <property type="project" value="InterPro"/>
</dbReference>
<evidence type="ECO:0000313" key="5">
    <source>
        <dbReference type="Proteomes" id="UP000176634"/>
    </source>
</evidence>
<dbReference type="PANTHER" id="PTHR44591">
    <property type="entry name" value="STRESS RESPONSE REGULATOR PROTEIN 1"/>
    <property type="match status" value="1"/>
</dbReference>
<evidence type="ECO:0000313" key="4">
    <source>
        <dbReference type="EMBL" id="OGH92792.1"/>
    </source>
</evidence>
<evidence type="ECO:0000259" key="3">
    <source>
        <dbReference type="PROSITE" id="PS50110"/>
    </source>
</evidence>
<dbReference type="SUPFAM" id="SSF52172">
    <property type="entry name" value="CheY-like"/>
    <property type="match status" value="1"/>
</dbReference>
<dbReference type="Gene3D" id="3.40.50.2300">
    <property type="match status" value="1"/>
</dbReference>
<dbReference type="AlphaFoldDB" id="A0A1F6P9E6"/>
<feature type="modified residue" description="4-aspartylphosphate" evidence="2">
    <location>
        <position position="52"/>
    </location>
</feature>
<proteinExistence type="predicted"/>
<accession>A0A1F6P9E6</accession>
<sequence length="123" mass="13896">MKKILIVEDELALLYALASQFDKKEFKVLQAVDGEEGLKTALKSHPDLILLDLLMPKMDGMSMLKELRKDSWGKGVKVIILTNLSDAEKIDEALKQGTYDYLVKKDWNISEVIEKVKASLGMK</sequence>
<evidence type="ECO:0000256" key="1">
    <source>
        <dbReference type="ARBA" id="ARBA00022553"/>
    </source>
</evidence>
<dbReference type="Pfam" id="PF00072">
    <property type="entry name" value="Response_reg"/>
    <property type="match status" value="1"/>
</dbReference>
<evidence type="ECO:0000256" key="2">
    <source>
        <dbReference type="PROSITE-ProRule" id="PRU00169"/>
    </source>
</evidence>
<organism evidence="4 5">
    <name type="scientific">Candidatus Magasanikbacteria bacterium RIFOXYD1_FULL_40_23</name>
    <dbReference type="NCBI Taxonomy" id="1798705"/>
    <lineage>
        <taxon>Bacteria</taxon>
        <taxon>Candidatus Magasanikiibacteriota</taxon>
    </lineage>
</organism>
<dbReference type="Proteomes" id="UP000176634">
    <property type="component" value="Unassembled WGS sequence"/>
</dbReference>
<dbReference type="EMBL" id="MFRA01000005">
    <property type="protein sequence ID" value="OGH92792.1"/>
    <property type="molecule type" value="Genomic_DNA"/>
</dbReference>
<dbReference type="CDD" id="cd00156">
    <property type="entry name" value="REC"/>
    <property type="match status" value="1"/>
</dbReference>
<reference evidence="4 5" key="1">
    <citation type="journal article" date="2016" name="Nat. Commun.">
        <title>Thousands of microbial genomes shed light on interconnected biogeochemical processes in an aquifer system.</title>
        <authorList>
            <person name="Anantharaman K."/>
            <person name="Brown C.T."/>
            <person name="Hug L.A."/>
            <person name="Sharon I."/>
            <person name="Castelle C.J."/>
            <person name="Probst A.J."/>
            <person name="Thomas B.C."/>
            <person name="Singh A."/>
            <person name="Wilkins M.J."/>
            <person name="Karaoz U."/>
            <person name="Brodie E.L."/>
            <person name="Williams K.H."/>
            <person name="Hubbard S.S."/>
            <person name="Banfield J.F."/>
        </authorList>
    </citation>
    <scope>NUCLEOTIDE SEQUENCE [LARGE SCALE GENOMIC DNA]</scope>
</reference>
<protein>
    <recommendedName>
        <fullName evidence="3">Response regulatory domain-containing protein</fullName>
    </recommendedName>
</protein>
<gene>
    <name evidence="4" type="ORF">A2563_03940</name>
</gene>
<dbReference type="PROSITE" id="PS50110">
    <property type="entry name" value="RESPONSE_REGULATORY"/>
    <property type="match status" value="1"/>
</dbReference>
<dbReference type="STRING" id="1798705.A2563_03940"/>
<dbReference type="SMART" id="SM00448">
    <property type="entry name" value="REC"/>
    <property type="match status" value="1"/>
</dbReference>